<dbReference type="GO" id="GO:0051536">
    <property type="term" value="F:iron-sulfur cluster binding"/>
    <property type="evidence" value="ECO:0007669"/>
    <property type="project" value="UniProtKB-KW"/>
</dbReference>
<keyword evidence="3" id="KW-0408">Iron</keyword>
<keyword evidence="1" id="KW-0949">S-adenosyl-L-methionine</keyword>
<dbReference type="GO" id="GO:0046872">
    <property type="term" value="F:metal ion binding"/>
    <property type="evidence" value="ECO:0007669"/>
    <property type="project" value="UniProtKB-KW"/>
</dbReference>
<dbReference type="PANTHER" id="PTHR11228:SF7">
    <property type="entry name" value="PQQA PEPTIDE CYCLASE"/>
    <property type="match status" value="1"/>
</dbReference>
<gene>
    <name evidence="6" type="ORF">UFOVP127_23</name>
    <name evidence="7" type="ORF">UFOVP276_129</name>
</gene>
<dbReference type="InterPro" id="IPR050377">
    <property type="entry name" value="Radical_SAM_PqqE_MftC-like"/>
</dbReference>
<name>A0A6J5L9Z4_9CAUD</name>
<dbReference type="Pfam" id="PF04055">
    <property type="entry name" value="Radical_SAM"/>
    <property type="match status" value="1"/>
</dbReference>
<dbReference type="InterPro" id="IPR058240">
    <property type="entry name" value="rSAM_sf"/>
</dbReference>
<keyword evidence="2" id="KW-0479">Metal-binding</keyword>
<organism evidence="6">
    <name type="scientific">uncultured Caudovirales phage</name>
    <dbReference type="NCBI Taxonomy" id="2100421"/>
    <lineage>
        <taxon>Viruses</taxon>
        <taxon>Duplodnaviria</taxon>
        <taxon>Heunggongvirae</taxon>
        <taxon>Uroviricota</taxon>
        <taxon>Caudoviricetes</taxon>
        <taxon>Peduoviridae</taxon>
        <taxon>Maltschvirus</taxon>
        <taxon>Maltschvirus maltsch</taxon>
    </lineage>
</organism>
<dbReference type="SFLD" id="SFLDS00029">
    <property type="entry name" value="Radical_SAM"/>
    <property type="match status" value="1"/>
</dbReference>
<proteinExistence type="predicted"/>
<dbReference type="SFLD" id="SFLDG01067">
    <property type="entry name" value="SPASM/twitch_domain_containing"/>
    <property type="match status" value="1"/>
</dbReference>
<dbReference type="Gene3D" id="3.20.20.70">
    <property type="entry name" value="Aldolase class I"/>
    <property type="match status" value="1"/>
</dbReference>
<dbReference type="SUPFAM" id="SSF102114">
    <property type="entry name" value="Radical SAM enzymes"/>
    <property type="match status" value="1"/>
</dbReference>
<feature type="domain" description="Radical SAM core" evidence="5">
    <location>
        <begin position="30"/>
        <end position="240"/>
    </location>
</feature>
<reference evidence="6" key="1">
    <citation type="submission" date="2020-04" db="EMBL/GenBank/DDBJ databases">
        <authorList>
            <person name="Chiriac C."/>
            <person name="Salcher M."/>
            <person name="Ghai R."/>
            <person name="Kavagutti S V."/>
        </authorList>
    </citation>
    <scope>NUCLEOTIDE SEQUENCE</scope>
</reference>
<evidence type="ECO:0000313" key="6">
    <source>
        <dbReference type="EMBL" id="CAB4130795.1"/>
    </source>
</evidence>
<dbReference type="PANTHER" id="PTHR11228">
    <property type="entry name" value="RADICAL SAM DOMAIN PROTEIN"/>
    <property type="match status" value="1"/>
</dbReference>
<dbReference type="InterPro" id="IPR013785">
    <property type="entry name" value="Aldolase_TIM"/>
</dbReference>
<evidence type="ECO:0000256" key="3">
    <source>
        <dbReference type="ARBA" id="ARBA00023004"/>
    </source>
</evidence>
<evidence type="ECO:0000256" key="1">
    <source>
        <dbReference type="ARBA" id="ARBA00022691"/>
    </source>
</evidence>
<sequence>MSNDLESFVAASKFPWKVISQHHKIFQNGKIIPYHIQFIPTNRCNAKCEWCSCSKVDRAIEMSYEESLDMLQYFHELGTKAITITGGGEPSIHPNIKNIIETCASLGIKVGVVTNGLKWNRDPDIDYLNRAVTWMRLSIIDTIGRTGNYDIGILTRLAAKLPNVALGVSFTVASEVNLTTAIQICDEAETLPNVTHIRFVQDILNPNYETMNMIQGVCGGSNKAIFQFRSEFTKGNKDCRISLLKPVIDASGYVFPCCGVQYATSDTNRMPESFRMCRWQDFHKINHFNGTRCFKCYYNDYNDALAHLSNKLEHEEFV</sequence>
<dbReference type="EMBL" id="LR796249">
    <property type="protein sequence ID" value="CAB4130795.1"/>
    <property type="molecule type" value="Genomic_DNA"/>
</dbReference>
<dbReference type="CDD" id="cd01335">
    <property type="entry name" value="Radical_SAM"/>
    <property type="match status" value="1"/>
</dbReference>
<evidence type="ECO:0000256" key="2">
    <source>
        <dbReference type="ARBA" id="ARBA00022723"/>
    </source>
</evidence>
<evidence type="ECO:0000259" key="5">
    <source>
        <dbReference type="PROSITE" id="PS51918"/>
    </source>
</evidence>
<evidence type="ECO:0000256" key="4">
    <source>
        <dbReference type="ARBA" id="ARBA00023014"/>
    </source>
</evidence>
<dbReference type="EMBL" id="LR796294">
    <property type="protein sequence ID" value="CAB4135173.1"/>
    <property type="molecule type" value="Genomic_DNA"/>
</dbReference>
<keyword evidence="4" id="KW-0411">Iron-sulfur</keyword>
<dbReference type="InterPro" id="IPR007197">
    <property type="entry name" value="rSAM"/>
</dbReference>
<evidence type="ECO:0000313" key="7">
    <source>
        <dbReference type="EMBL" id="CAB4135173.1"/>
    </source>
</evidence>
<dbReference type="PROSITE" id="PS51918">
    <property type="entry name" value="RADICAL_SAM"/>
    <property type="match status" value="1"/>
</dbReference>
<protein>
    <submittedName>
        <fullName evidence="6">Radical_SAM domain containing protein</fullName>
    </submittedName>
</protein>
<dbReference type="GO" id="GO:0003824">
    <property type="term" value="F:catalytic activity"/>
    <property type="evidence" value="ECO:0007669"/>
    <property type="project" value="InterPro"/>
</dbReference>
<accession>A0A6J5L9Z4</accession>